<dbReference type="Gene3D" id="3.90.550.10">
    <property type="entry name" value="Spore Coat Polysaccharide Biosynthesis Protein SpsA, Chain A"/>
    <property type="match status" value="1"/>
</dbReference>
<feature type="binding site" evidence="18">
    <location>
        <position position="168"/>
    </location>
    <ligand>
        <name>UDP-N-acetyl-alpha-D-glucosamine</name>
        <dbReference type="ChEBI" id="CHEBI:57705"/>
    </ligand>
</feature>
<name>A0A937HEZ8_9PROT</name>
<evidence type="ECO:0000313" key="21">
    <source>
        <dbReference type="Proteomes" id="UP000785783"/>
    </source>
</evidence>
<protein>
    <recommendedName>
        <fullName evidence="18">Bifunctional protein GlmU</fullName>
    </recommendedName>
    <domain>
        <recommendedName>
            <fullName evidence="18">UDP-N-acetylglucosamine pyrophosphorylase</fullName>
            <ecNumber evidence="18">2.7.7.23</ecNumber>
        </recommendedName>
        <alternativeName>
            <fullName evidence="18">N-acetylglucosamine-1-phosphate uridyltransferase</fullName>
        </alternativeName>
    </domain>
    <domain>
        <recommendedName>
            <fullName evidence="18">Glucosamine-1-phosphate N-acetyltransferase</fullName>
            <ecNumber evidence="18">2.3.1.157</ecNumber>
        </recommendedName>
    </domain>
</protein>
<keyword evidence="14 18" id="KW-0961">Cell wall biogenesis/degradation</keyword>
<comment type="pathway">
    <text evidence="18">Bacterial outer membrane biogenesis; LPS lipid A biosynthesis.</text>
</comment>
<dbReference type="CDD" id="cd03353">
    <property type="entry name" value="LbH_GlmU_C"/>
    <property type="match status" value="1"/>
</dbReference>
<dbReference type="Pfam" id="PF12804">
    <property type="entry name" value="NTP_transf_3"/>
    <property type="match status" value="1"/>
</dbReference>
<feature type="binding site" evidence="18">
    <location>
        <position position="106"/>
    </location>
    <ligand>
        <name>Mg(2+)</name>
        <dbReference type="ChEBI" id="CHEBI:18420"/>
    </ligand>
</feature>
<comment type="catalytic activity">
    <reaction evidence="15 18">
        <text>alpha-D-glucosamine 1-phosphate + acetyl-CoA = N-acetyl-alpha-D-glucosamine 1-phosphate + CoA + H(+)</text>
        <dbReference type="Rhea" id="RHEA:13725"/>
        <dbReference type="ChEBI" id="CHEBI:15378"/>
        <dbReference type="ChEBI" id="CHEBI:57287"/>
        <dbReference type="ChEBI" id="CHEBI:57288"/>
        <dbReference type="ChEBI" id="CHEBI:57776"/>
        <dbReference type="ChEBI" id="CHEBI:58516"/>
        <dbReference type="EC" id="2.3.1.157"/>
    </reaction>
</comment>
<keyword evidence="5 18" id="KW-0808">Transferase</keyword>
<feature type="binding site" evidence="18">
    <location>
        <position position="386"/>
    </location>
    <ligand>
        <name>acetyl-CoA</name>
        <dbReference type="ChEBI" id="CHEBI:57288"/>
    </ligand>
</feature>
<dbReference type="InterPro" id="IPR029044">
    <property type="entry name" value="Nucleotide-diphossugar_trans"/>
</dbReference>
<evidence type="ECO:0000256" key="12">
    <source>
        <dbReference type="ARBA" id="ARBA00023268"/>
    </source>
</evidence>
<evidence type="ECO:0000256" key="3">
    <source>
        <dbReference type="ARBA" id="ARBA00007947"/>
    </source>
</evidence>
<evidence type="ECO:0000256" key="7">
    <source>
        <dbReference type="ARBA" id="ARBA00022723"/>
    </source>
</evidence>
<feature type="binding site" evidence="18">
    <location>
        <begin position="10"/>
        <end position="13"/>
    </location>
    <ligand>
        <name>UDP-N-acetyl-alpha-D-glucosamine</name>
        <dbReference type="ChEBI" id="CHEBI:57705"/>
    </ligand>
</feature>
<dbReference type="GO" id="GO:0071555">
    <property type="term" value="P:cell wall organization"/>
    <property type="evidence" value="ECO:0007669"/>
    <property type="project" value="UniProtKB-KW"/>
</dbReference>
<evidence type="ECO:0000256" key="5">
    <source>
        <dbReference type="ARBA" id="ARBA00022679"/>
    </source>
</evidence>
<feature type="binding site" evidence="18">
    <location>
        <position position="361"/>
    </location>
    <ligand>
        <name>acetyl-CoA</name>
        <dbReference type="ChEBI" id="CHEBI:57288"/>
    </ligand>
</feature>
<comment type="caution">
    <text evidence="20">The sequence shown here is derived from an EMBL/GenBank/DDBJ whole genome shotgun (WGS) entry which is preliminary data.</text>
</comment>
<keyword evidence="10 18" id="KW-0133">Cell shape</keyword>
<evidence type="ECO:0000256" key="17">
    <source>
        <dbReference type="ARBA" id="ARBA00049628"/>
    </source>
</evidence>
<comment type="function">
    <text evidence="17 18">Catalyzes the last two sequential reactions in the de novo biosynthetic pathway for UDP-N-acetylglucosamine (UDP-GlcNAc). The C-terminal domain catalyzes the transfer of acetyl group from acetyl coenzyme A to glucosamine-1-phosphate (GlcN-1-P) to produce N-acetylglucosamine-1-phosphate (GlcNAc-1-P), which is converted into UDP-GlcNAc by the transfer of uridine 5-monophosphate (from uridine 5-triphosphate), a reaction catalyzed by the N-terminal domain.</text>
</comment>
<evidence type="ECO:0000256" key="13">
    <source>
        <dbReference type="ARBA" id="ARBA00023315"/>
    </source>
</evidence>
<evidence type="ECO:0000259" key="19">
    <source>
        <dbReference type="Pfam" id="PF12804"/>
    </source>
</evidence>
<dbReference type="GO" id="GO:0006048">
    <property type="term" value="P:UDP-N-acetylglucosamine biosynthetic process"/>
    <property type="evidence" value="ECO:0007669"/>
    <property type="project" value="InterPro"/>
</dbReference>
<feature type="domain" description="MobA-like NTP transferase" evidence="19">
    <location>
        <begin position="7"/>
        <end position="131"/>
    </location>
</feature>
<dbReference type="Pfam" id="PF00132">
    <property type="entry name" value="Hexapep"/>
    <property type="match status" value="2"/>
</dbReference>
<evidence type="ECO:0000256" key="8">
    <source>
        <dbReference type="ARBA" id="ARBA00022737"/>
    </source>
</evidence>
<dbReference type="Gene3D" id="2.160.10.10">
    <property type="entry name" value="Hexapeptide repeat proteins"/>
    <property type="match status" value="1"/>
</dbReference>
<evidence type="ECO:0000256" key="15">
    <source>
        <dbReference type="ARBA" id="ARBA00048247"/>
    </source>
</evidence>
<dbReference type="InterPro" id="IPR011004">
    <property type="entry name" value="Trimer_LpxA-like_sf"/>
</dbReference>
<feature type="binding site" evidence="18">
    <location>
        <position position="77"/>
    </location>
    <ligand>
        <name>UDP-N-acetyl-alpha-D-glucosamine</name>
        <dbReference type="ChEBI" id="CHEBI:57705"/>
    </ligand>
</feature>
<reference evidence="20" key="1">
    <citation type="submission" date="2020-10" db="EMBL/GenBank/DDBJ databases">
        <title>Microbiome of the Black Sea water column analyzed by genome centric metagenomics.</title>
        <authorList>
            <person name="Cabello-Yeves P.J."/>
            <person name="Callieri C."/>
            <person name="Picazo A."/>
            <person name="Mehrshad M."/>
            <person name="Haro-Moreno J.M."/>
            <person name="Roda-Garcia J."/>
            <person name="Dzembekova N."/>
            <person name="Slabakova V."/>
            <person name="Slabakova N."/>
            <person name="Moncheva S."/>
            <person name="Rodriguez-Valera F."/>
        </authorList>
    </citation>
    <scope>NUCLEOTIDE SEQUENCE</scope>
    <source>
        <strain evidence="20">BS307-5m-G5</strain>
    </source>
</reference>
<comment type="similarity">
    <text evidence="3 18">In the N-terminal section; belongs to the N-acetylglucosamine-1-phosphate uridyltransferase family.</text>
</comment>
<evidence type="ECO:0000256" key="18">
    <source>
        <dbReference type="HAMAP-Rule" id="MF_01631"/>
    </source>
</evidence>
<dbReference type="InterPro" id="IPR005882">
    <property type="entry name" value="Bifunctional_GlmU"/>
</dbReference>
<evidence type="ECO:0000256" key="6">
    <source>
        <dbReference type="ARBA" id="ARBA00022695"/>
    </source>
</evidence>
<dbReference type="Proteomes" id="UP000785783">
    <property type="component" value="Unassembled WGS sequence"/>
</dbReference>
<dbReference type="SUPFAM" id="SSF53448">
    <property type="entry name" value="Nucleotide-diphospho-sugar transferases"/>
    <property type="match status" value="1"/>
</dbReference>
<evidence type="ECO:0000256" key="11">
    <source>
        <dbReference type="ARBA" id="ARBA00022984"/>
    </source>
</evidence>
<dbReference type="NCBIfam" id="TIGR01173">
    <property type="entry name" value="glmU"/>
    <property type="match status" value="1"/>
</dbReference>
<dbReference type="PANTHER" id="PTHR43584">
    <property type="entry name" value="NUCLEOTIDYL TRANSFERASE"/>
    <property type="match status" value="1"/>
</dbReference>
<evidence type="ECO:0000256" key="4">
    <source>
        <dbReference type="ARBA" id="ARBA00022490"/>
    </source>
</evidence>
<dbReference type="InterPro" id="IPR038009">
    <property type="entry name" value="GlmU_C_LbH"/>
</dbReference>
<dbReference type="GO" id="GO:0008360">
    <property type="term" value="P:regulation of cell shape"/>
    <property type="evidence" value="ECO:0007669"/>
    <property type="project" value="UniProtKB-KW"/>
</dbReference>
<feature type="binding site" evidence="18">
    <location>
        <position position="153"/>
    </location>
    <ligand>
        <name>UDP-N-acetyl-alpha-D-glucosamine</name>
        <dbReference type="ChEBI" id="CHEBI:57705"/>
    </ligand>
</feature>
<gene>
    <name evidence="18 20" type="primary">glmU</name>
    <name evidence="20" type="ORF">ISQ19_02595</name>
</gene>
<dbReference type="EC" id="2.7.7.23" evidence="18"/>
<keyword evidence="8 18" id="KW-0677">Repeat</keyword>
<dbReference type="AlphaFoldDB" id="A0A937HEZ8"/>
<dbReference type="EMBL" id="JADHOK010000019">
    <property type="protein sequence ID" value="MBL6761566.1"/>
    <property type="molecule type" value="Genomic_DNA"/>
</dbReference>
<proteinExistence type="inferred from homology"/>
<comment type="similarity">
    <text evidence="2 18">In the C-terminal section; belongs to the transferase hexapeptide repeat family.</text>
</comment>
<feature type="region of interest" description="N-acetyltransferase" evidence="18">
    <location>
        <begin position="249"/>
        <end position="443"/>
    </location>
</feature>
<keyword evidence="13 18" id="KW-0012">Acyltransferase</keyword>
<keyword evidence="7 18" id="KW-0479">Metal-binding</keyword>
<evidence type="ECO:0000256" key="16">
    <source>
        <dbReference type="ARBA" id="ARBA00048493"/>
    </source>
</evidence>
<dbReference type="NCBIfam" id="NF010933">
    <property type="entry name" value="PRK14353.1"/>
    <property type="match status" value="1"/>
</dbReference>
<evidence type="ECO:0000256" key="14">
    <source>
        <dbReference type="ARBA" id="ARBA00023316"/>
    </source>
</evidence>
<dbReference type="SUPFAM" id="SSF51161">
    <property type="entry name" value="Trimeric LpxA-like enzymes"/>
    <property type="match status" value="1"/>
</dbReference>
<evidence type="ECO:0000256" key="1">
    <source>
        <dbReference type="ARBA" id="ARBA00004496"/>
    </source>
</evidence>
<dbReference type="CDD" id="cd02540">
    <property type="entry name" value="GT2_GlmU_N_bac"/>
    <property type="match status" value="1"/>
</dbReference>
<feature type="binding site" evidence="18">
    <location>
        <position position="24"/>
    </location>
    <ligand>
        <name>UDP-N-acetyl-alpha-D-glucosamine</name>
        <dbReference type="ChEBI" id="CHEBI:57705"/>
    </ligand>
</feature>
<comment type="subunit">
    <text evidence="18">Homotrimer.</text>
</comment>
<feature type="active site" description="Proton acceptor" evidence="18">
    <location>
        <position position="344"/>
    </location>
</feature>
<evidence type="ECO:0000256" key="9">
    <source>
        <dbReference type="ARBA" id="ARBA00022842"/>
    </source>
</evidence>
<dbReference type="GO" id="GO:0003977">
    <property type="term" value="F:UDP-N-acetylglucosamine diphosphorylase activity"/>
    <property type="evidence" value="ECO:0007669"/>
    <property type="project" value="UniProtKB-UniRule"/>
</dbReference>
<feature type="binding site" evidence="18">
    <location>
        <begin position="82"/>
        <end position="83"/>
    </location>
    <ligand>
        <name>UDP-N-acetyl-alpha-D-glucosamine</name>
        <dbReference type="ChEBI" id="CHEBI:57705"/>
    </ligand>
</feature>
<organism evidence="20 21">
    <name type="scientific">PS1 clade bacterium</name>
    <dbReference type="NCBI Taxonomy" id="2175152"/>
    <lineage>
        <taxon>Bacteria</taxon>
        <taxon>Pseudomonadati</taxon>
        <taxon>Pseudomonadota</taxon>
        <taxon>Alphaproteobacteria</taxon>
        <taxon>PS1 clade</taxon>
    </lineage>
</organism>
<comment type="subcellular location">
    <subcellularLocation>
        <location evidence="1 18">Cytoplasm</location>
    </subcellularLocation>
</comment>
<keyword evidence="9 18" id="KW-0460">Magnesium</keyword>
<feature type="binding site" evidence="18">
    <location>
        <position position="314"/>
    </location>
    <ligand>
        <name>UDP-N-acetyl-alpha-D-glucosamine</name>
        <dbReference type="ChEBI" id="CHEBI:57705"/>
    </ligand>
</feature>
<evidence type="ECO:0000313" key="20">
    <source>
        <dbReference type="EMBL" id="MBL6761566.1"/>
    </source>
</evidence>
<comment type="pathway">
    <text evidence="18">Nucleotide-sugar biosynthesis; UDP-N-acetyl-alpha-D-glucosamine biosynthesis; N-acetyl-alpha-D-glucosamine 1-phosphate from alpha-D-glucosamine 6-phosphate (route II): step 2/2.</text>
</comment>
<dbReference type="EC" id="2.3.1.157" evidence="18"/>
<feature type="binding site" evidence="18">
    <location>
        <position position="332"/>
    </location>
    <ligand>
        <name>UDP-N-acetyl-alpha-D-glucosamine</name>
        <dbReference type="ChEBI" id="CHEBI:57705"/>
    </ligand>
</feature>
<keyword evidence="6 18" id="KW-0548">Nucleotidyltransferase</keyword>
<sequence>MTTPFAAIILAAGKGTRMKSALPKVLHEIAGRPMLGHAMAAAGQAGAQEVLLVTAPDQDAVRAFADTQGGKITHCIQRQQLGTGDAVRAAFDAAGTQTRFVVMFGDTPLMRADVLAALAEDESDVAVLGFEPEDAAAYGRVVMDADTPTAIIEYKDADEATRAITLCNGGAMGLSRTALEKYLPQLRNDNAQGEYYLPDMVGLAHNDGAMTALVMASAEDTMGVDSRAGQAKAEGLMQARLRQKFLEAGVGMQNPDSVFFSFDTEIAADVMLEPHIKINPGVSIAAGTTIKAFTHLEGVRIGKHAAIGPYARLRPGTTVGDEAKIGNFVETKKADIGKGAKVSHLSYIGDAELGMDVNIGAGTITCNYDGFNKHLTKIGDGAFIGSNSSLIAPVSIGKGAYLGSSSAISKDVPDDALVVTRAAVREIAGWGAKFRAKNQKKDK</sequence>
<dbReference type="InterPro" id="IPR025877">
    <property type="entry name" value="MobA-like_NTP_Trfase"/>
</dbReference>
<feature type="region of interest" description="Pyrophosphorylase" evidence="18">
    <location>
        <begin position="1"/>
        <end position="227"/>
    </location>
</feature>
<evidence type="ECO:0000256" key="2">
    <source>
        <dbReference type="ARBA" id="ARBA00007707"/>
    </source>
</evidence>
<dbReference type="InterPro" id="IPR018357">
    <property type="entry name" value="Hexapep_transf_CS"/>
</dbReference>
<comment type="pathway">
    <text evidence="18">Nucleotide-sugar biosynthesis; UDP-N-acetyl-alpha-D-glucosamine biosynthesis; UDP-N-acetyl-alpha-D-glucosamine from N-acetyl-alpha-D-glucosamine 1-phosphate: step 1/1.</text>
</comment>
<dbReference type="GO" id="GO:0016020">
    <property type="term" value="C:membrane"/>
    <property type="evidence" value="ECO:0007669"/>
    <property type="project" value="GOC"/>
</dbReference>
<comment type="caution">
    <text evidence="18">Lacks conserved residue(s) required for the propagation of feature annotation.</text>
</comment>
<dbReference type="PROSITE" id="PS00101">
    <property type="entry name" value="HEXAPEP_TRANSFERASES"/>
    <property type="match status" value="1"/>
</dbReference>
<dbReference type="GO" id="GO:0000287">
    <property type="term" value="F:magnesium ion binding"/>
    <property type="evidence" value="ECO:0007669"/>
    <property type="project" value="UniProtKB-UniRule"/>
</dbReference>
<feature type="binding site" evidence="18">
    <location>
        <position position="404"/>
    </location>
    <ligand>
        <name>acetyl-CoA</name>
        <dbReference type="ChEBI" id="CHEBI:57288"/>
    </ligand>
</feature>
<dbReference type="HAMAP" id="MF_01631">
    <property type="entry name" value="GlmU"/>
    <property type="match status" value="1"/>
</dbReference>
<feature type="binding site" evidence="18">
    <location>
        <position position="358"/>
    </location>
    <ligand>
        <name>UDP-N-acetyl-alpha-D-glucosamine</name>
        <dbReference type="ChEBI" id="CHEBI:57705"/>
    </ligand>
</feature>
<feature type="binding site" evidence="18">
    <location>
        <position position="139"/>
    </location>
    <ligand>
        <name>UDP-N-acetyl-alpha-D-glucosamine</name>
        <dbReference type="ChEBI" id="CHEBI:57705"/>
    </ligand>
</feature>
<dbReference type="GO" id="GO:0009245">
    <property type="term" value="P:lipid A biosynthetic process"/>
    <property type="evidence" value="ECO:0007669"/>
    <property type="project" value="UniProtKB-UniRule"/>
</dbReference>
<feature type="binding site" evidence="18">
    <location>
        <begin position="367"/>
        <end position="368"/>
    </location>
    <ligand>
        <name>acetyl-CoA</name>
        <dbReference type="ChEBI" id="CHEBI:57288"/>
    </ligand>
</feature>
<accession>A0A937HEZ8</accession>
<dbReference type="InterPro" id="IPR050065">
    <property type="entry name" value="GlmU-like"/>
</dbReference>
<comment type="catalytic activity">
    <reaction evidence="16 18">
        <text>N-acetyl-alpha-D-glucosamine 1-phosphate + UTP + H(+) = UDP-N-acetyl-alpha-D-glucosamine + diphosphate</text>
        <dbReference type="Rhea" id="RHEA:13509"/>
        <dbReference type="ChEBI" id="CHEBI:15378"/>
        <dbReference type="ChEBI" id="CHEBI:33019"/>
        <dbReference type="ChEBI" id="CHEBI:46398"/>
        <dbReference type="ChEBI" id="CHEBI:57705"/>
        <dbReference type="ChEBI" id="CHEBI:57776"/>
        <dbReference type="EC" id="2.7.7.23"/>
    </reaction>
</comment>
<comment type="cofactor">
    <cofactor evidence="18">
        <name>Mg(2+)</name>
        <dbReference type="ChEBI" id="CHEBI:18420"/>
    </cofactor>
    <text evidence="18">Binds 1 Mg(2+) ion per subunit.</text>
</comment>
<feature type="region of interest" description="Linker" evidence="18">
    <location>
        <begin position="228"/>
        <end position="248"/>
    </location>
</feature>
<keyword evidence="12 18" id="KW-0511">Multifunctional enzyme</keyword>
<keyword evidence="4 18" id="KW-0963">Cytoplasm</keyword>
<dbReference type="GO" id="GO:0019134">
    <property type="term" value="F:glucosamine-1-phosphate N-acetyltransferase activity"/>
    <property type="evidence" value="ECO:0007669"/>
    <property type="project" value="UniProtKB-UniRule"/>
</dbReference>
<feature type="binding site" evidence="18">
    <location>
        <position position="421"/>
    </location>
    <ligand>
        <name>acetyl-CoA</name>
        <dbReference type="ChEBI" id="CHEBI:57288"/>
    </ligand>
</feature>
<dbReference type="InterPro" id="IPR001451">
    <property type="entry name" value="Hexapep"/>
</dbReference>
<feature type="binding site" evidence="18">
    <location>
        <position position="347"/>
    </location>
    <ligand>
        <name>UDP-N-acetyl-alpha-D-glucosamine</name>
        <dbReference type="ChEBI" id="CHEBI:57705"/>
    </ligand>
</feature>
<dbReference type="PANTHER" id="PTHR43584:SF3">
    <property type="entry name" value="BIFUNCTIONAL PROTEIN GLMU"/>
    <property type="match status" value="1"/>
</dbReference>
<evidence type="ECO:0000256" key="10">
    <source>
        <dbReference type="ARBA" id="ARBA00022960"/>
    </source>
</evidence>
<keyword evidence="11 18" id="KW-0573">Peptidoglycan synthesis</keyword>
<dbReference type="GO" id="GO:0005737">
    <property type="term" value="C:cytoplasm"/>
    <property type="evidence" value="ECO:0007669"/>
    <property type="project" value="UniProtKB-SubCell"/>
</dbReference>
<dbReference type="GO" id="GO:0000902">
    <property type="term" value="P:cell morphogenesis"/>
    <property type="evidence" value="ECO:0007669"/>
    <property type="project" value="UniProtKB-UniRule"/>
</dbReference>
<dbReference type="GO" id="GO:0009252">
    <property type="term" value="P:peptidoglycan biosynthetic process"/>
    <property type="evidence" value="ECO:0007669"/>
    <property type="project" value="UniProtKB-UniRule"/>
</dbReference>